<evidence type="ECO:0000256" key="1">
    <source>
        <dbReference type="SAM" id="MobiDB-lite"/>
    </source>
</evidence>
<dbReference type="Proteomes" id="UP000292781">
    <property type="component" value="Unassembled WGS sequence"/>
</dbReference>
<name>A0A4Q9VQX5_9HYPH</name>
<organism evidence="2 3">
    <name type="scientific">Siculibacillus lacustris</name>
    <dbReference type="NCBI Taxonomy" id="1549641"/>
    <lineage>
        <taxon>Bacteria</taxon>
        <taxon>Pseudomonadati</taxon>
        <taxon>Pseudomonadota</taxon>
        <taxon>Alphaproteobacteria</taxon>
        <taxon>Hyphomicrobiales</taxon>
        <taxon>Ancalomicrobiaceae</taxon>
        <taxon>Siculibacillus</taxon>
    </lineage>
</organism>
<proteinExistence type="predicted"/>
<accession>A0A4Q9VQX5</accession>
<comment type="caution">
    <text evidence="2">The sequence shown here is derived from an EMBL/GenBank/DDBJ whole genome shotgun (WGS) entry which is preliminary data.</text>
</comment>
<gene>
    <name evidence="2" type="ORF">EYW49_09900</name>
</gene>
<protein>
    <submittedName>
        <fullName evidence="2">Uncharacterized protein</fullName>
    </submittedName>
</protein>
<evidence type="ECO:0000313" key="3">
    <source>
        <dbReference type="Proteomes" id="UP000292781"/>
    </source>
</evidence>
<feature type="compositionally biased region" description="Pro residues" evidence="1">
    <location>
        <begin position="8"/>
        <end position="30"/>
    </location>
</feature>
<reference evidence="2 3" key="1">
    <citation type="submission" date="2019-02" db="EMBL/GenBank/DDBJ databases">
        <title>Siculibacillus lacustris gen. nov., sp. nov., a new rosette-forming bacterium isolated from a freshwater crater lake (Lake St. Ana, Romania).</title>
        <authorList>
            <person name="Felfoldi T."/>
            <person name="Marton Z."/>
            <person name="Szabo A."/>
            <person name="Mentes A."/>
            <person name="Boka K."/>
            <person name="Marialigeti K."/>
            <person name="Mathe I."/>
            <person name="Koncz M."/>
            <person name="Schumann P."/>
            <person name="Toth E."/>
        </authorList>
    </citation>
    <scope>NUCLEOTIDE SEQUENCE [LARGE SCALE GENOMIC DNA]</scope>
    <source>
        <strain evidence="2 3">SA-279</strain>
    </source>
</reference>
<dbReference type="EMBL" id="SJFN01000012">
    <property type="protein sequence ID" value="TBW38249.1"/>
    <property type="molecule type" value="Genomic_DNA"/>
</dbReference>
<keyword evidence="3" id="KW-1185">Reference proteome</keyword>
<sequence length="65" mass="7045">MSRCAEIPPRPVAAPAPPATTPAPSPPAPVPRARRGKVQLHTGRSATYTRTTDRQNSRSRNLMRS</sequence>
<dbReference type="AlphaFoldDB" id="A0A4Q9VQX5"/>
<evidence type="ECO:0000313" key="2">
    <source>
        <dbReference type="EMBL" id="TBW38249.1"/>
    </source>
</evidence>
<feature type="region of interest" description="Disordered" evidence="1">
    <location>
        <begin position="1"/>
        <end position="65"/>
    </location>
</feature>